<feature type="domain" description="Glycosyl transferase family 1" evidence="1">
    <location>
        <begin position="194"/>
        <end position="364"/>
    </location>
</feature>
<dbReference type="PANTHER" id="PTHR45947">
    <property type="entry name" value="SULFOQUINOVOSYL TRANSFERASE SQD2"/>
    <property type="match status" value="1"/>
</dbReference>
<dbReference type="InterPro" id="IPR050194">
    <property type="entry name" value="Glycosyltransferase_grp1"/>
</dbReference>
<name>A0ABP8GXM1_9SPHI</name>
<dbReference type="InterPro" id="IPR001296">
    <property type="entry name" value="Glyco_trans_1"/>
</dbReference>
<gene>
    <name evidence="2" type="ORF">GCM10023149_37210</name>
</gene>
<dbReference type="Proteomes" id="UP001500582">
    <property type="component" value="Unassembled WGS sequence"/>
</dbReference>
<evidence type="ECO:0000259" key="1">
    <source>
        <dbReference type="Pfam" id="PF00534"/>
    </source>
</evidence>
<keyword evidence="3" id="KW-1185">Reference proteome</keyword>
<dbReference type="SUPFAM" id="SSF53756">
    <property type="entry name" value="UDP-Glycosyltransferase/glycogen phosphorylase"/>
    <property type="match status" value="1"/>
</dbReference>
<dbReference type="PANTHER" id="PTHR45947:SF3">
    <property type="entry name" value="SULFOQUINOVOSYL TRANSFERASE SQD2"/>
    <property type="match status" value="1"/>
</dbReference>
<organism evidence="2 3">
    <name type="scientific">Mucilaginibacter gynuensis</name>
    <dbReference type="NCBI Taxonomy" id="1302236"/>
    <lineage>
        <taxon>Bacteria</taxon>
        <taxon>Pseudomonadati</taxon>
        <taxon>Bacteroidota</taxon>
        <taxon>Sphingobacteriia</taxon>
        <taxon>Sphingobacteriales</taxon>
        <taxon>Sphingobacteriaceae</taxon>
        <taxon>Mucilaginibacter</taxon>
    </lineage>
</organism>
<reference evidence="3" key="1">
    <citation type="journal article" date="2019" name="Int. J. Syst. Evol. Microbiol.">
        <title>The Global Catalogue of Microorganisms (GCM) 10K type strain sequencing project: providing services to taxonomists for standard genome sequencing and annotation.</title>
        <authorList>
            <consortium name="The Broad Institute Genomics Platform"/>
            <consortium name="The Broad Institute Genome Sequencing Center for Infectious Disease"/>
            <person name="Wu L."/>
            <person name="Ma J."/>
        </authorList>
    </citation>
    <scope>NUCLEOTIDE SEQUENCE [LARGE SCALE GENOMIC DNA]</scope>
    <source>
        <strain evidence="3">JCM 17705</strain>
    </source>
</reference>
<dbReference type="Gene3D" id="3.40.50.2000">
    <property type="entry name" value="Glycogen Phosphorylase B"/>
    <property type="match status" value="2"/>
</dbReference>
<proteinExistence type="predicted"/>
<dbReference type="EMBL" id="BAABFT010000011">
    <property type="protein sequence ID" value="GAA4331413.1"/>
    <property type="molecule type" value="Genomic_DNA"/>
</dbReference>
<sequence length="395" mass="45026">MKKRVLFSIYQTENHSNGGVNSMSQIMEQDVSVVPYIITNIHGPFNVRWEARRWIIKVTSIKWGGTSSSPFKIIKLFDLLKSNLAAYRMLKRNKIDTLYCNDIQGFWCSYYGGLLAGVKVIFNLRDTKSADELYSLKKWKYIASKADVIVVLSKEMKEFVVNKLLVGSNSDKVVVTYSIVNQEVFHPVNTVESKKLREYYEIAEEEFVVSYVAAFNAKKAQLLFIKNVVSKFRDTNNITFNFIGDFDINSNSYAADCLNEVRSLGLESLVKFVGHVVDVDKWYKMSNLVAIASNKEGLARCMIEAISCGTPVISFDVCSANEILAEYKTGEVVPMSRYDIYTQKLKNLISDRNLLKEYSNNGFKVASELFNKDTVLKRYKGAYHVNENNINSTHD</sequence>
<evidence type="ECO:0000313" key="2">
    <source>
        <dbReference type="EMBL" id="GAA4331413.1"/>
    </source>
</evidence>
<protein>
    <recommendedName>
        <fullName evidence="1">Glycosyl transferase family 1 domain-containing protein</fullName>
    </recommendedName>
</protein>
<accession>A0ABP8GXM1</accession>
<evidence type="ECO:0000313" key="3">
    <source>
        <dbReference type="Proteomes" id="UP001500582"/>
    </source>
</evidence>
<dbReference type="RefSeq" id="WP_345212663.1">
    <property type="nucleotide sequence ID" value="NZ_BAABFT010000011.1"/>
</dbReference>
<dbReference type="Pfam" id="PF00534">
    <property type="entry name" value="Glycos_transf_1"/>
    <property type="match status" value="1"/>
</dbReference>
<comment type="caution">
    <text evidence="2">The sequence shown here is derived from an EMBL/GenBank/DDBJ whole genome shotgun (WGS) entry which is preliminary data.</text>
</comment>